<organism evidence="1 2">
    <name type="scientific">Hibiscus sabdariffa</name>
    <name type="common">roselle</name>
    <dbReference type="NCBI Taxonomy" id="183260"/>
    <lineage>
        <taxon>Eukaryota</taxon>
        <taxon>Viridiplantae</taxon>
        <taxon>Streptophyta</taxon>
        <taxon>Embryophyta</taxon>
        <taxon>Tracheophyta</taxon>
        <taxon>Spermatophyta</taxon>
        <taxon>Magnoliopsida</taxon>
        <taxon>eudicotyledons</taxon>
        <taxon>Gunneridae</taxon>
        <taxon>Pentapetalae</taxon>
        <taxon>rosids</taxon>
        <taxon>malvids</taxon>
        <taxon>Malvales</taxon>
        <taxon>Malvaceae</taxon>
        <taxon>Malvoideae</taxon>
        <taxon>Hibiscus</taxon>
    </lineage>
</organism>
<comment type="caution">
    <text evidence="1">The sequence shown here is derived from an EMBL/GenBank/DDBJ whole genome shotgun (WGS) entry which is preliminary data.</text>
</comment>
<dbReference type="EMBL" id="JBBPBN010000009">
    <property type="protein sequence ID" value="KAK9032533.1"/>
    <property type="molecule type" value="Genomic_DNA"/>
</dbReference>
<keyword evidence="2" id="KW-1185">Reference proteome</keyword>
<gene>
    <name evidence="1" type="ORF">V6N11_056793</name>
</gene>
<accession>A0ABR2T4V9</accession>
<evidence type="ECO:0000313" key="1">
    <source>
        <dbReference type="EMBL" id="KAK9032533.1"/>
    </source>
</evidence>
<evidence type="ECO:0000313" key="2">
    <source>
        <dbReference type="Proteomes" id="UP001396334"/>
    </source>
</evidence>
<proteinExistence type="predicted"/>
<reference evidence="1 2" key="1">
    <citation type="journal article" date="2024" name="G3 (Bethesda)">
        <title>Genome assembly of Hibiscus sabdariffa L. provides insights into metabolisms of medicinal natural products.</title>
        <authorList>
            <person name="Kim T."/>
        </authorList>
    </citation>
    <scope>NUCLEOTIDE SEQUENCE [LARGE SCALE GENOMIC DNA]</scope>
    <source>
        <strain evidence="1">TK-2024</strain>
        <tissue evidence="1">Old leaves</tissue>
    </source>
</reference>
<sequence length="97" mass="10628">MFSIARNHLFQHGDDFYSLPCWNYVMATREGLGKTKEKLGISVDKLGIGGELGLDLKQRSCLEKKQQNGVVPIKNKCGSVTDKARANEELGGDGSQT</sequence>
<name>A0ABR2T4V9_9ROSI</name>
<dbReference type="Proteomes" id="UP001396334">
    <property type="component" value="Unassembled WGS sequence"/>
</dbReference>
<protein>
    <submittedName>
        <fullName evidence="1">Uncharacterized protein</fullName>
    </submittedName>
</protein>